<evidence type="ECO:0000256" key="5">
    <source>
        <dbReference type="ARBA" id="ARBA00023134"/>
    </source>
</evidence>
<proteinExistence type="inferred from homology"/>
<sequence>MFFERHEGGERAILVHLEGQDSEASEDPQEFQELAMSAGADMVAFLSVPSSRLTAKYLIGSGKVEELRDQVRASEAELVIFNHTLTPSQERNLERAFECRVLDRTGLILDIFAQRARTHEGKLQVELAQLDHMSTRLVRGWTHLERQKGGIGLRGPGETQLETDRRLLRVRIRQIKQKLEKVRSQREQARRGRKRADIPSVSLVGYTNAGKSTLFNALTTSEVYAADQLFATLDPTLRRLELDDLGPIVLADTVGFIRHLPHKLVEAFRATLEESSNSDLLLHVIDAHEPERMAQIEQVQAVLKEIGANELPMLEVYNKLDLLEGVEPQIQRNADGKPLRVWLSAREGRGLELLRQAVAELLADDLFVGTLQLPQRLGRLRAQFFELGAVQDEGHDEQGRSLLSVRLPRVELNRLVSREGMEPQLFIEQHTLQ</sequence>
<dbReference type="CDD" id="cd01878">
    <property type="entry name" value="HflX"/>
    <property type="match status" value="1"/>
</dbReference>
<feature type="binding site" evidence="8">
    <location>
        <position position="212"/>
    </location>
    <ligand>
        <name>Mg(2+)</name>
        <dbReference type="ChEBI" id="CHEBI:18420"/>
    </ligand>
</feature>
<dbReference type="PIRSF" id="PIRSF006809">
    <property type="entry name" value="GTP-binding_hflX_prd"/>
    <property type="match status" value="1"/>
</dbReference>
<dbReference type="GO" id="GO:0046872">
    <property type="term" value="F:metal ion binding"/>
    <property type="evidence" value="ECO:0007669"/>
    <property type="project" value="UniProtKB-KW"/>
</dbReference>
<keyword evidence="5 6" id="KW-0342">GTP-binding</keyword>
<feature type="binding site" evidence="7">
    <location>
        <begin position="344"/>
        <end position="346"/>
    </location>
    <ligand>
        <name>GTP</name>
        <dbReference type="ChEBI" id="CHEBI:37565"/>
    </ligand>
</feature>
<dbReference type="InterPro" id="IPR027417">
    <property type="entry name" value="P-loop_NTPase"/>
</dbReference>
<dbReference type="PANTHER" id="PTHR10229:SF0">
    <property type="entry name" value="GTP-BINDING PROTEIN 6-RELATED"/>
    <property type="match status" value="1"/>
</dbReference>
<dbReference type="PROSITE" id="PS51705">
    <property type="entry name" value="G_HFLX"/>
    <property type="match status" value="1"/>
</dbReference>
<feature type="binding site" evidence="8">
    <location>
        <position position="232"/>
    </location>
    <ligand>
        <name>Mg(2+)</name>
        <dbReference type="ChEBI" id="CHEBI:18420"/>
    </ligand>
</feature>
<evidence type="ECO:0000256" key="3">
    <source>
        <dbReference type="ARBA" id="ARBA00022741"/>
    </source>
</evidence>
<evidence type="ECO:0000256" key="6">
    <source>
        <dbReference type="HAMAP-Rule" id="MF_00900"/>
    </source>
</evidence>
<dbReference type="AlphaFoldDB" id="A0A653B645"/>
<dbReference type="SUPFAM" id="SSF52540">
    <property type="entry name" value="P-loop containing nucleoside triphosphate hydrolases"/>
    <property type="match status" value="1"/>
</dbReference>
<comment type="function">
    <text evidence="6">GTPase that associates with the 50S ribosomal subunit and may have a role during protein synthesis or ribosome biogenesis.</text>
</comment>
<evidence type="ECO:0000313" key="9">
    <source>
        <dbReference type="EMBL" id="VDN64106.1"/>
    </source>
</evidence>
<dbReference type="PANTHER" id="PTHR10229">
    <property type="entry name" value="GTP-BINDING PROTEIN HFLX"/>
    <property type="match status" value="1"/>
</dbReference>
<evidence type="ECO:0000256" key="2">
    <source>
        <dbReference type="ARBA" id="ARBA00022723"/>
    </source>
</evidence>
<comment type="similarity">
    <text evidence="6">Belongs to the TRAFAC class OBG-HflX-like GTPase superfamily. HflX GTPase family.</text>
</comment>
<dbReference type="SUPFAM" id="SSF54980">
    <property type="entry name" value="EF-G C-terminal domain-like"/>
    <property type="match status" value="1"/>
</dbReference>
<evidence type="ECO:0000256" key="1">
    <source>
        <dbReference type="ARBA" id="ARBA00022490"/>
    </source>
</evidence>
<dbReference type="Gene3D" id="3.40.50.11060">
    <property type="entry name" value="GTPase HflX, N-terminal domain"/>
    <property type="match status" value="1"/>
</dbReference>
<dbReference type="InterPro" id="IPR016496">
    <property type="entry name" value="GTPase_HflX"/>
</dbReference>
<protein>
    <recommendedName>
        <fullName evidence="6">GTPase HflX</fullName>
    </recommendedName>
    <alternativeName>
        <fullName evidence="6">GTP-binding protein HflX</fullName>
    </alternativeName>
</protein>
<keyword evidence="3 6" id="KW-0547">Nucleotide-binding</keyword>
<dbReference type="FunFam" id="3.40.50.11060:FF:000001">
    <property type="entry name" value="GTPase HflX"/>
    <property type="match status" value="1"/>
</dbReference>
<comment type="subunit">
    <text evidence="6">Monomer. Associates with the 50S ribosomal subunit.</text>
</comment>
<dbReference type="PRINTS" id="PR00326">
    <property type="entry name" value="GTP1OBG"/>
</dbReference>
<feature type="binding site" evidence="7">
    <location>
        <begin position="318"/>
        <end position="321"/>
    </location>
    <ligand>
        <name>GTP</name>
        <dbReference type="ChEBI" id="CHEBI:37565"/>
    </ligand>
</feature>
<feature type="binding site" evidence="7">
    <location>
        <begin position="252"/>
        <end position="255"/>
    </location>
    <ligand>
        <name>GTP</name>
        <dbReference type="ChEBI" id="CHEBI:37565"/>
    </ligand>
</feature>
<dbReference type="InterPro" id="IPR035647">
    <property type="entry name" value="EFG_III/V"/>
</dbReference>
<dbReference type="GO" id="GO:0097216">
    <property type="term" value="F:guanosine tetraphosphate binding"/>
    <property type="evidence" value="ECO:0007669"/>
    <property type="project" value="UniProtKB-ARBA"/>
</dbReference>
<dbReference type="GO" id="GO:0043022">
    <property type="term" value="F:ribosome binding"/>
    <property type="evidence" value="ECO:0007669"/>
    <property type="project" value="TreeGrafter"/>
</dbReference>
<dbReference type="OrthoDB" id="9812272at2"/>
<evidence type="ECO:0000256" key="7">
    <source>
        <dbReference type="PIRSR" id="PIRSR006809-1"/>
    </source>
</evidence>
<dbReference type="Pfam" id="PF13167">
    <property type="entry name" value="GTP-bdg_N"/>
    <property type="match status" value="1"/>
</dbReference>
<dbReference type="InterPro" id="IPR006073">
    <property type="entry name" value="GTP-bd"/>
</dbReference>
<dbReference type="HAMAP" id="MF_00900">
    <property type="entry name" value="GTPase_HflX"/>
    <property type="match status" value="1"/>
</dbReference>
<dbReference type="GO" id="GO:0003924">
    <property type="term" value="F:GTPase activity"/>
    <property type="evidence" value="ECO:0007669"/>
    <property type="project" value="UniProtKB-UniRule"/>
</dbReference>
<dbReference type="InterPro" id="IPR025121">
    <property type="entry name" value="GTPase_HflX_N"/>
</dbReference>
<feature type="binding site" evidence="7">
    <location>
        <begin position="230"/>
        <end position="234"/>
    </location>
    <ligand>
        <name>GTP</name>
        <dbReference type="ChEBI" id="CHEBI:37565"/>
    </ligand>
</feature>
<dbReference type="EMBL" id="LR130779">
    <property type="protein sequence ID" value="VDN64106.1"/>
    <property type="molecule type" value="Genomic_DNA"/>
</dbReference>
<dbReference type="InterPro" id="IPR032305">
    <property type="entry name" value="GTP-bd_M"/>
</dbReference>
<dbReference type="GO" id="GO:0005737">
    <property type="term" value="C:cytoplasm"/>
    <property type="evidence" value="ECO:0007669"/>
    <property type="project" value="UniProtKB-SubCell"/>
</dbReference>
<keyword evidence="1 6" id="KW-0963">Cytoplasm</keyword>
<dbReference type="Pfam" id="PF16360">
    <property type="entry name" value="GTP-bdg_M"/>
    <property type="match status" value="1"/>
</dbReference>
<dbReference type="GO" id="GO:0005525">
    <property type="term" value="F:GTP binding"/>
    <property type="evidence" value="ECO:0007669"/>
    <property type="project" value="UniProtKB-UniRule"/>
</dbReference>
<dbReference type="Pfam" id="PF01926">
    <property type="entry name" value="MMR_HSR1"/>
    <property type="match status" value="1"/>
</dbReference>
<dbReference type="NCBIfam" id="TIGR03156">
    <property type="entry name" value="GTP_HflX"/>
    <property type="match status" value="1"/>
</dbReference>
<organism evidence="9">
    <name type="scientific">Ectopseudomonas oleovorans</name>
    <name type="common">Pseudomonas oleovorans</name>
    <dbReference type="NCBI Taxonomy" id="301"/>
    <lineage>
        <taxon>Bacteria</taxon>
        <taxon>Pseudomonadati</taxon>
        <taxon>Pseudomonadota</taxon>
        <taxon>Gammaproteobacteria</taxon>
        <taxon>Pseudomonadales</taxon>
        <taxon>Pseudomonadaceae</taxon>
        <taxon>Ectopseudomonas</taxon>
    </lineage>
</organism>
<keyword evidence="2 8" id="KW-0479">Metal-binding</keyword>
<dbReference type="InterPro" id="IPR042108">
    <property type="entry name" value="GTPase_HflX_N_sf"/>
</dbReference>
<dbReference type="Gene3D" id="3.40.50.300">
    <property type="entry name" value="P-loop containing nucleotide triphosphate hydrolases"/>
    <property type="match status" value="1"/>
</dbReference>
<evidence type="ECO:0000256" key="4">
    <source>
        <dbReference type="ARBA" id="ARBA00022842"/>
    </source>
</evidence>
<gene>
    <name evidence="6 9" type="primary">hflX</name>
    <name evidence="9" type="ORF">POT9AD_3131</name>
</gene>
<evidence type="ECO:0000256" key="8">
    <source>
        <dbReference type="PIRSR" id="PIRSR006809-2"/>
    </source>
</evidence>
<dbReference type="InterPro" id="IPR030394">
    <property type="entry name" value="G_HFLX_dom"/>
</dbReference>
<comment type="cofactor">
    <cofactor evidence="8">
        <name>Mg(2+)</name>
        <dbReference type="ChEBI" id="CHEBI:18420"/>
    </cofactor>
</comment>
<dbReference type="Gene3D" id="6.10.250.2860">
    <property type="match status" value="1"/>
</dbReference>
<feature type="binding site" evidence="7">
    <location>
        <begin position="205"/>
        <end position="212"/>
    </location>
    <ligand>
        <name>GTP</name>
        <dbReference type="ChEBI" id="CHEBI:37565"/>
    </ligand>
</feature>
<accession>A0A653B645</accession>
<keyword evidence="4 8" id="KW-0460">Magnesium</keyword>
<dbReference type="NCBIfam" id="NF008280">
    <property type="entry name" value="PRK11058.1"/>
    <property type="match status" value="1"/>
</dbReference>
<dbReference type="FunFam" id="3.40.50.300:FF:000173">
    <property type="entry name" value="GTPase HflX"/>
    <property type="match status" value="1"/>
</dbReference>
<name>A0A653B645_ECTOL</name>
<reference evidence="9" key="1">
    <citation type="submission" date="2018-11" db="EMBL/GenBank/DDBJ databases">
        <authorList>
            <consortium name="Genoscope - CEA"/>
            <person name="William W."/>
        </authorList>
    </citation>
    <scope>NUCLEOTIDE SEQUENCE [LARGE SCALE GENOMIC DNA]</scope>
    <source>
        <strain evidence="9">T9AD</strain>
    </source>
</reference>
<comment type="subcellular location">
    <subcellularLocation>
        <location evidence="6">Cytoplasm</location>
    </subcellularLocation>
    <text evidence="6">May associate with membranes.</text>
</comment>